<gene>
    <name evidence="2" type="ORF">LEMA_P094230.1</name>
</gene>
<feature type="region of interest" description="Disordered" evidence="1">
    <location>
        <begin position="1"/>
        <end position="28"/>
    </location>
</feature>
<dbReference type="InParanoid" id="E5A301"/>
<evidence type="ECO:0000313" key="3">
    <source>
        <dbReference type="Proteomes" id="UP000002668"/>
    </source>
</evidence>
<dbReference type="EMBL" id="FP929133">
    <property type="protein sequence ID" value="CBX98014.1"/>
    <property type="molecule type" value="Genomic_DNA"/>
</dbReference>
<protein>
    <submittedName>
        <fullName evidence="2">Predicted protein</fullName>
    </submittedName>
</protein>
<name>E5A301_LEPMJ</name>
<sequence>MPIVTIHHSAHDTSERARHHHGLIGDGRSFPFPSTGMVQLSRRRPKATRQVEHEDATRLAHGCGNAWHCLRAGGGRLRQVRWVGRRGGGSLFMSPTVSILVGCGHGSEL</sequence>
<organism evidence="3">
    <name type="scientific">Leptosphaeria maculans (strain JN3 / isolate v23.1.3 / race Av1-4-5-6-7-8)</name>
    <name type="common">Blackleg fungus</name>
    <name type="synonym">Phoma lingam</name>
    <dbReference type="NCBI Taxonomy" id="985895"/>
    <lineage>
        <taxon>Eukaryota</taxon>
        <taxon>Fungi</taxon>
        <taxon>Dikarya</taxon>
        <taxon>Ascomycota</taxon>
        <taxon>Pezizomycotina</taxon>
        <taxon>Dothideomycetes</taxon>
        <taxon>Pleosporomycetidae</taxon>
        <taxon>Pleosporales</taxon>
        <taxon>Pleosporineae</taxon>
        <taxon>Leptosphaeriaceae</taxon>
        <taxon>Plenodomus</taxon>
        <taxon>Plenodomus lingam/Leptosphaeria maculans species complex</taxon>
    </lineage>
</organism>
<dbReference type="AlphaFoldDB" id="E5A301"/>
<proteinExistence type="predicted"/>
<keyword evidence="3" id="KW-1185">Reference proteome</keyword>
<evidence type="ECO:0000256" key="1">
    <source>
        <dbReference type="SAM" id="MobiDB-lite"/>
    </source>
</evidence>
<dbReference type="Proteomes" id="UP000002668">
    <property type="component" value="Genome"/>
</dbReference>
<dbReference type="VEuPathDB" id="FungiDB:LEMA_P094230.1"/>
<dbReference type="HOGENOM" id="CLU_2184450_0_0_1"/>
<accession>E5A301</accession>
<reference evidence="3" key="1">
    <citation type="journal article" date="2011" name="Nat. Commun.">
        <title>Effector diversification within compartments of the Leptosphaeria maculans genome affected by Repeat-Induced Point mutations.</title>
        <authorList>
            <person name="Rouxel T."/>
            <person name="Grandaubert J."/>
            <person name="Hane J.K."/>
            <person name="Hoede C."/>
            <person name="van de Wouw A.P."/>
            <person name="Couloux A."/>
            <person name="Dominguez V."/>
            <person name="Anthouard V."/>
            <person name="Bally P."/>
            <person name="Bourras S."/>
            <person name="Cozijnsen A.J."/>
            <person name="Ciuffetti L.M."/>
            <person name="Degrave A."/>
            <person name="Dilmaghani A."/>
            <person name="Duret L."/>
            <person name="Fudal I."/>
            <person name="Goodwin S.B."/>
            <person name="Gout L."/>
            <person name="Glaser N."/>
            <person name="Linglin J."/>
            <person name="Kema G.H.J."/>
            <person name="Lapalu N."/>
            <person name="Lawrence C.B."/>
            <person name="May K."/>
            <person name="Meyer M."/>
            <person name="Ollivier B."/>
            <person name="Poulain J."/>
            <person name="Schoch C.L."/>
            <person name="Simon A."/>
            <person name="Spatafora J.W."/>
            <person name="Stachowiak A."/>
            <person name="Turgeon B.G."/>
            <person name="Tyler B.M."/>
            <person name="Vincent D."/>
            <person name="Weissenbach J."/>
            <person name="Amselem J."/>
            <person name="Quesneville H."/>
            <person name="Oliver R.P."/>
            <person name="Wincker P."/>
            <person name="Balesdent M.-H."/>
            <person name="Howlett B.J."/>
        </authorList>
    </citation>
    <scope>NUCLEOTIDE SEQUENCE [LARGE SCALE GENOMIC DNA]</scope>
    <source>
        <strain evidence="3">JN3 / isolate v23.1.3 / race Av1-4-5-6-7-8</strain>
    </source>
</reference>
<evidence type="ECO:0000313" key="2">
    <source>
        <dbReference type="EMBL" id="CBX98014.1"/>
    </source>
</evidence>